<protein>
    <submittedName>
        <fullName evidence="1">Uncharacterized protein</fullName>
    </submittedName>
</protein>
<comment type="caution">
    <text evidence="1">The sequence shown here is derived from an EMBL/GenBank/DDBJ whole genome shotgun (WGS) entry which is preliminary data.</text>
</comment>
<evidence type="ECO:0000313" key="2">
    <source>
        <dbReference type="Proteomes" id="UP000193377"/>
    </source>
</evidence>
<reference evidence="1 2" key="1">
    <citation type="journal article" date="2016" name="Sci. Rep.">
        <title>Evaluation of genetic diversity among strains of the human gut commensal Bifidobacterium adolescentis.</title>
        <authorList>
            <person name="Duranti S."/>
            <person name="Milani C."/>
            <person name="Lugli G.A."/>
            <person name="Mancabelli L."/>
            <person name="Turroni F."/>
            <person name="Ferrario C."/>
            <person name="Mangifesta M."/>
            <person name="Viappiani A."/>
            <person name="Sanchez B."/>
            <person name="Margolles A."/>
            <person name="van Sinderen D."/>
            <person name="Ventura M."/>
        </authorList>
    </citation>
    <scope>NUCLEOTIDE SEQUENCE [LARGE SCALE GENOMIC DNA]</scope>
    <source>
        <strain evidence="1 2">487B</strain>
    </source>
</reference>
<dbReference type="EMBL" id="LNKD01000001">
    <property type="protein sequence ID" value="OSG88201.1"/>
    <property type="molecule type" value="Genomic_DNA"/>
</dbReference>
<accession>A0A1X2Z213</accession>
<dbReference type="AlphaFoldDB" id="A0A1X2Z213"/>
<evidence type="ECO:0000313" key="1">
    <source>
        <dbReference type="EMBL" id="OSG88201.1"/>
    </source>
</evidence>
<organism evidence="1 2">
    <name type="scientific">Bifidobacterium adolescentis</name>
    <dbReference type="NCBI Taxonomy" id="1680"/>
    <lineage>
        <taxon>Bacteria</taxon>
        <taxon>Bacillati</taxon>
        <taxon>Actinomycetota</taxon>
        <taxon>Actinomycetes</taxon>
        <taxon>Bifidobacteriales</taxon>
        <taxon>Bifidobacteriaceae</taxon>
        <taxon>Bifidobacterium</taxon>
    </lineage>
</organism>
<name>A0A1X2Z213_BIFAD</name>
<sequence>MNGSVQRTIPNVMLPFRSMIPKSRSAAYYGSEYQVRGNLAPDILHCGFAA</sequence>
<dbReference type="Proteomes" id="UP000193377">
    <property type="component" value="Unassembled WGS sequence"/>
</dbReference>
<proteinExistence type="predicted"/>
<gene>
    <name evidence="1" type="ORF">B0487_1121</name>
</gene>